<dbReference type="PRINTS" id="PR00081">
    <property type="entry name" value="GDHRDH"/>
</dbReference>
<keyword evidence="2" id="KW-0560">Oxidoreductase</keyword>
<dbReference type="GO" id="GO:0016020">
    <property type="term" value="C:membrane"/>
    <property type="evidence" value="ECO:0007669"/>
    <property type="project" value="TreeGrafter"/>
</dbReference>
<keyword evidence="5" id="KW-1185">Reference proteome</keyword>
<dbReference type="GO" id="GO:0016491">
    <property type="term" value="F:oxidoreductase activity"/>
    <property type="evidence" value="ECO:0007669"/>
    <property type="project" value="UniProtKB-KW"/>
</dbReference>
<evidence type="ECO:0000313" key="4">
    <source>
        <dbReference type="EMBL" id="MDQ2089340.1"/>
    </source>
</evidence>
<dbReference type="PANTHER" id="PTHR44196">
    <property type="entry name" value="DEHYDROGENASE/REDUCTASE SDR FAMILY MEMBER 7B"/>
    <property type="match status" value="1"/>
</dbReference>
<reference evidence="4" key="2">
    <citation type="submission" date="2023-02" db="EMBL/GenBank/DDBJ databases">
        <title>'Rhodoalgimonas zhirmunskyi' gen. nov., isolated from a red alga.</title>
        <authorList>
            <person name="Nedashkovskaya O.I."/>
            <person name="Otstavnykh N.Y."/>
            <person name="Bystritskaya E.P."/>
            <person name="Balabanova L.A."/>
            <person name="Isaeva M.P."/>
        </authorList>
    </citation>
    <scope>NUCLEOTIDE SEQUENCE</scope>
    <source>
        <strain evidence="4">KCTC 52189</strain>
    </source>
</reference>
<evidence type="ECO:0000313" key="5">
    <source>
        <dbReference type="Proteomes" id="UP001226762"/>
    </source>
</evidence>
<dbReference type="Gene3D" id="3.40.50.720">
    <property type="entry name" value="NAD(P)-binding Rossmann-like Domain"/>
    <property type="match status" value="1"/>
</dbReference>
<evidence type="ECO:0000256" key="2">
    <source>
        <dbReference type="ARBA" id="ARBA00023002"/>
    </source>
</evidence>
<dbReference type="CDD" id="cd05233">
    <property type="entry name" value="SDR_c"/>
    <property type="match status" value="1"/>
</dbReference>
<evidence type="ECO:0000256" key="3">
    <source>
        <dbReference type="RuleBase" id="RU000363"/>
    </source>
</evidence>
<dbReference type="Proteomes" id="UP001226762">
    <property type="component" value="Unassembled WGS sequence"/>
</dbReference>
<dbReference type="AlphaFoldDB" id="A0AAE3WBE5"/>
<dbReference type="RefSeq" id="WP_306734587.1">
    <property type="nucleotide sequence ID" value="NZ_JANHAX010000001.1"/>
</dbReference>
<dbReference type="PRINTS" id="PR00080">
    <property type="entry name" value="SDRFAMILY"/>
</dbReference>
<proteinExistence type="inferred from homology"/>
<dbReference type="InterPro" id="IPR036291">
    <property type="entry name" value="NAD(P)-bd_dom_sf"/>
</dbReference>
<comment type="similarity">
    <text evidence="1 3">Belongs to the short-chain dehydrogenases/reductases (SDR) family.</text>
</comment>
<comment type="caution">
    <text evidence="4">The sequence shown here is derived from an EMBL/GenBank/DDBJ whole genome shotgun (WGS) entry which is preliminary data.</text>
</comment>
<name>A0AAE3WBE5_9RHOB</name>
<protein>
    <submittedName>
        <fullName evidence="4">SDR family oxidoreductase</fullName>
    </submittedName>
</protein>
<dbReference type="Pfam" id="PF00106">
    <property type="entry name" value="adh_short"/>
    <property type="match status" value="1"/>
</dbReference>
<accession>A0AAE3WBE5</accession>
<dbReference type="EMBL" id="JANHAX010000001">
    <property type="protein sequence ID" value="MDQ2089340.1"/>
    <property type="molecule type" value="Genomic_DNA"/>
</dbReference>
<evidence type="ECO:0000256" key="1">
    <source>
        <dbReference type="ARBA" id="ARBA00006484"/>
    </source>
</evidence>
<gene>
    <name evidence="4" type="ORF">NO357_05440</name>
</gene>
<dbReference type="InterPro" id="IPR002347">
    <property type="entry name" value="SDR_fam"/>
</dbReference>
<dbReference type="PANTHER" id="PTHR44196:SF1">
    <property type="entry name" value="DEHYDROGENASE_REDUCTASE SDR FAMILY MEMBER 7B"/>
    <property type="match status" value="1"/>
</dbReference>
<reference evidence="4" key="1">
    <citation type="submission" date="2022-07" db="EMBL/GenBank/DDBJ databases">
        <authorList>
            <person name="Otstavnykh N."/>
            <person name="Isaeva M."/>
            <person name="Bystritskaya E."/>
        </authorList>
    </citation>
    <scope>NUCLEOTIDE SEQUENCE</scope>
    <source>
        <strain evidence="4">KCTC 52189</strain>
    </source>
</reference>
<dbReference type="SUPFAM" id="SSF51735">
    <property type="entry name" value="NAD(P)-binding Rossmann-fold domains"/>
    <property type="match status" value="1"/>
</dbReference>
<sequence>MPRNDPRILSGLALVTGAGSGLGRALAVELTRRGMQVAGLGRRADALHETAAAAGPGFHPIAADISDFTALRTAFDQADRIAPLSLLINNAATYPHRDILAETPESFMATMNVNFAGTLAGTRLALDRFVPTGFGRILNVATFADLHPLPTAAAYSTSKGAARILTRALKADLSDRFPDIVITDWMPGMLATAMGVPDGLPPETSAVWGAELALWHDPSLTAATFEMDREILPPRGLKSRLKDLLLFRRPSPRRLGRD</sequence>
<organism evidence="4 5">
    <name type="scientific">Marimonas arenosa</name>
    <dbReference type="NCBI Taxonomy" id="1795305"/>
    <lineage>
        <taxon>Bacteria</taxon>
        <taxon>Pseudomonadati</taxon>
        <taxon>Pseudomonadota</taxon>
        <taxon>Alphaproteobacteria</taxon>
        <taxon>Rhodobacterales</taxon>
        <taxon>Paracoccaceae</taxon>
        <taxon>Marimonas</taxon>
    </lineage>
</organism>